<dbReference type="GeneID" id="64670904"/>
<gene>
    <name evidence="1" type="ORF">F5891DRAFT_976502</name>
</gene>
<sequence length="525" mass="59543">MHNALKVNDIVYFILEHVKSSKLDLRNMAMTCSAFSNIALDMLWSQQDSLTPLFRCLPGDTWNPWWHDVMNFSREPLPTEWERVQINAARIRELIFTGNTRSPPNPTGQVVQRLFELFPPAVLFPRLHTLHFNAIPRHSLNFDSELSLLRQFLSPRLERLAYYIQPRAPMHEVEQMFDAIFTEAPGLRQLSLHSAHKLSACPSKAPKLPKKLNVLSIGPLRMDLMKQIIPDIQHLPNLQTLTLALSKSSNMVFQSSGGMLLELSTLKHLYLTGARLENSTSFLHKVAMPRLSVLEISYYTTTGPAEITAAIKSLSTSCKTFAFLENITVVDYSENPSEELGPDDQLHSSIFRPLLRFRRLSSVKFIDIGKYCLDDAFIEDVAVAWPDLRTLTFASNVPGEYQVTLTSVLSLATRCKSLHDLHLTFDATPFPTLPCAPDGNPELWTTQTTLCKLHVGHSKVSEASRLHLFLAVLFPNLADLKYCLHFNGLSAWIKLDKAWSELLIERENFPDEAASWPNFLLQLQP</sequence>
<evidence type="ECO:0000313" key="1">
    <source>
        <dbReference type="EMBL" id="KAG1904913.1"/>
    </source>
</evidence>
<reference evidence="1" key="1">
    <citation type="journal article" date="2020" name="New Phytol.">
        <title>Comparative genomics reveals dynamic genome evolution in host specialist ectomycorrhizal fungi.</title>
        <authorList>
            <person name="Lofgren L.A."/>
            <person name="Nguyen N.H."/>
            <person name="Vilgalys R."/>
            <person name="Ruytinx J."/>
            <person name="Liao H.L."/>
            <person name="Branco S."/>
            <person name="Kuo A."/>
            <person name="LaButti K."/>
            <person name="Lipzen A."/>
            <person name="Andreopoulos W."/>
            <person name="Pangilinan J."/>
            <person name="Riley R."/>
            <person name="Hundley H."/>
            <person name="Na H."/>
            <person name="Barry K."/>
            <person name="Grigoriev I.V."/>
            <person name="Stajich J.E."/>
            <person name="Kennedy P.G."/>
        </authorList>
    </citation>
    <scope>NUCLEOTIDE SEQUENCE</scope>
    <source>
        <strain evidence="1">FC203</strain>
    </source>
</reference>
<accession>A0AAD4EES0</accession>
<dbReference type="EMBL" id="JABBWK010000008">
    <property type="protein sequence ID" value="KAG1904913.1"/>
    <property type="molecule type" value="Genomic_DNA"/>
</dbReference>
<evidence type="ECO:0000313" key="2">
    <source>
        <dbReference type="Proteomes" id="UP001195769"/>
    </source>
</evidence>
<dbReference type="Proteomes" id="UP001195769">
    <property type="component" value="Unassembled WGS sequence"/>
</dbReference>
<dbReference type="InterPro" id="IPR032675">
    <property type="entry name" value="LRR_dom_sf"/>
</dbReference>
<dbReference type="RefSeq" id="XP_041230488.1">
    <property type="nucleotide sequence ID" value="XM_041376606.1"/>
</dbReference>
<evidence type="ECO:0008006" key="3">
    <source>
        <dbReference type="Google" id="ProtNLM"/>
    </source>
</evidence>
<protein>
    <recommendedName>
        <fullName evidence="3">F-box domain-containing protein</fullName>
    </recommendedName>
</protein>
<organism evidence="1 2">
    <name type="scientific">Suillus fuscotomentosus</name>
    <dbReference type="NCBI Taxonomy" id="1912939"/>
    <lineage>
        <taxon>Eukaryota</taxon>
        <taxon>Fungi</taxon>
        <taxon>Dikarya</taxon>
        <taxon>Basidiomycota</taxon>
        <taxon>Agaricomycotina</taxon>
        <taxon>Agaricomycetes</taxon>
        <taxon>Agaricomycetidae</taxon>
        <taxon>Boletales</taxon>
        <taxon>Suillineae</taxon>
        <taxon>Suillaceae</taxon>
        <taxon>Suillus</taxon>
    </lineage>
</organism>
<dbReference type="AlphaFoldDB" id="A0AAD4EES0"/>
<proteinExistence type="predicted"/>
<comment type="caution">
    <text evidence="1">The sequence shown here is derived from an EMBL/GenBank/DDBJ whole genome shotgun (WGS) entry which is preliminary data.</text>
</comment>
<dbReference type="SUPFAM" id="SSF52047">
    <property type="entry name" value="RNI-like"/>
    <property type="match status" value="1"/>
</dbReference>
<dbReference type="Gene3D" id="3.80.10.10">
    <property type="entry name" value="Ribonuclease Inhibitor"/>
    <property type="match status" value="1"/>
</dbReference>
<keyword evidence="2" id="KW-1185">Reference proteome</keyword>
<name>A0AAD4EES0_9AGAM</name>